<proteinExistence type="predicted"/>
<keyword evidence="2" id="KW-1185">Reference proteome</keyword>
<evidence type="ECO:0000313" key="1">
    <source>
        <dbReference type="EMBL" id="CAG4882708.1"/>
    </source>
</evidence>
<dbReference type="Proteomes" id="UP000742786">
    <property type="component" value="Unassembled WGS sequence"/>
</dbReference>
<accession>A0A916J179</accession>
<organism evidence="1 2">
    <name type="scientific">Georgfuchsia toluolica</name>
    <dbReference type="NCBI Taxonomy" id="424218"/>
    <lineage>
        <taxon>Bacteria</taxon>
        <taxon>Pseudomonadati</taxon>
        <taxon>Pseudomonadota</taxon>
        <taxon>Betaproteobacteria</taxon>
        <taxon>Nitrosomonadales</taxon>
        <taxon>Sterolibacteriaceae</taxon>
        <taxon>Georgfuchsia</taxon>
    </lineage>
</organism>
<gene>
    <name evidence="1" type="ORF">GTOL_10590</name>
</gene>
<dbReference type="AlphaFoldDB" id="A0A916J179"/>
<sequence>MMLRLSAVAILLLAILVYAWSSQVTSNQQNGKASTSEATSRIFAANDIVEEDRDTYATTVRNSTSVTRLDGNFSPDNESLLIEQLTRAGYIYMSSYRAGNNRGASIVAMKGKSTIQPFLTIIVDKKGKATSTE</sequence>
<name>A0A916J179_9PROT</name>
<dbReference type="EMBL" id="CAJQUM010000001">
    <property type="protein sequence ID" value="CAG4882708.1"/>
    <property type="molecule type" value="Genomic_DNA"/>
</dbReference>
<comment type="caution">
    <text evidence="1">The sequence shown here is derived from an EMBL/GenBank/DDBJ whole genome shotgun (WGS) entry which is preliminary data.</text>
</comment>
<evidence type="ECO:0000313" key="2">
    <source>
        <dbReference type="Proteomes" id="UP000742786"/>
    </source>
</evidence>
<dbReference type="RefSeq" id="WP_220634757.1">
    <property type="nucleotide sequence ID" value="NZ_CAJQUM010000001.1"/>
</dbReference>
<protein>
    <submittedName>
        <fullName evidence="1">Uncharacterized protein</fullName>
    </submittedName>
</protein>
<reference evidence="1" key="1">
    <citation type="submission" date="2021-04" db="EMBL/GenBank/DDBJ databases">
        <authorList>
            <person name="Hornung B."/>
        </authorList>
    </citation>
    <scope>NUCLEOTIDE SEQUENCE</scope>
    <source>
        <strain evidence="1">G5G6</strain>
    </source>
</reference>